<comment type="caution">
    <text evidence="1">The sequence shown here is derived from an EMBL/GenBank/DDBJ whole genome shotgun (WGS) entry which is preliminary data.</text>
</comment>
<name>A0ACC0C838_CATRO</name>
<dbReference type="EMBL" id="CM044701">
    <property type="protein sequence ID" value="KAI5681032.1"/>
    <property type="molecule type" value="Genomic_DNA"/>
</dbReference>
<evidence type="ECO:0000313" key="1">
    <source>
        <dbReference type="EMBL" id="KAI5681032.1"/>
    </source>
</evidence>
<accession>A0ACC0C838</accession>
<reference evidence="2" key="1">
    <citation type="journal article" date="2023" name="Nat. Plants">
        <title>Single-cell RNA sequencing provides a high-resolution roadmap for understanding the multicellular compartmentation of specialized metabolism.</title>
        <authorList>
            <person name="Sun S."/>
            <person name="Shen X."/>
            <person name="Li Y."/>
            <person name="Li Y."/>
            <person name="Wang S."/>
            <person name="Li R."/>
            <person name="Zhang H."/>
            <person name="Shen G."/>
            <person name="Guo B."/>
            <person name="Wei J."/>
            <person name="Xu J."/>
            <person name="St-Pierre B."/>
            <person name="Chen S."/>
            <person name="Sun C."/>
        </authorList>
    </citation>
    <scope>NUCLEOTIDE SEQUENCE [LARGE SCALE GENOMIC DNA]</scope>
</reference>
<protein>
    <submittedName>
        <fullName evidence="1">Uncharacterized protein</fullName>
    </submittedName>
</protein>
<gene>
    <name evidence="1" type="ORF">M9H77_02259</name>
</gene>
<sequence>MERGKNGVKMTKTKLTTQRSKRTASGISAIRAKTERMMVDYARLSISGTQLSIARQRVEANNFEIKPNIIKMVQNNVQFDGLPYDNPNAHIGNFLEICDTFKINRVHKRSQDRTLLVMVLFPLGRKDVVSRQLGVNLFLGDQDLKIKYQAFGLQLGDSRDELGRRSGLQLQLQISS</sequence>
<dbReference type="Proteomes" id="UP001060085">
    <property type="component" value="Linkage Group LG01"/>
</dbReference>
<keyword evidence="2" id="KW-1185">Reference proteome</keyword>
<organism evidence="1 2">
    <name type="scientific">Catharanthus roseus</name>
    <name type="common">Madagascar periwinkle</name>
    <name type="synonym">Vinca rosea</name>
    <dbReference type="NCBI Taxonomy" id="4058"/>
    <lineage>
        <taxon>Eukaryota</taxon>
        <taxon>Viridiplantae</taxon>
        <taxon>Streptophyta</taxon>
        <taxon>Embryophyta</taxon>
        <taxon>Tracheophyta</taxon>
        <taxon>Spermatophyta</taxon>
        <taxon>Magnoliopsida</taxon>
        <taxon>eudicotyledons</taxon>
        <taxon>Gunneridae</taxon>
        <taxon>Pentapetalae</taxon>
        <taxon>asterids</taxon>
        <taxon>lamiids</taxon>
        <taxon>Gentianales</taxon>
        <taxon>Apocynaceae</taxon>
        <taxon>Rauvolfioideae</taxon>
        <taxon>Vinceae</taxon>
        <taxon>Catharanthinae</taxon>
        <taxon>Catharanthus</taxon>
    </lineage>
</organism>
<evidence type="ECO:0000313" key="2">
    <source>
        <dbReference type="Proteomes" id="UP001060085"/>
    </source>
</evidence>
<proteinExistence type="predicted"/>